<dbReference type="AlphaFoldDB" id="A0A080LX71"/>
<feature type="signal peptide" evidence="1">
    <location>
        <begin position="1"/>
        <end position="25"/>
    </location>
</feature>
<keyword evidence="1" id="KW-0732">Signal</keyword>
<evidence type="ECO:0000313" key="2">
    <source>
        <dbReference type="EMBL" id="KFB73437.1"/>
    </source>
</evidence>
<evidence type="ECO:0000256" key="1">
    <source>
        <dbReference type="SAM" id="SignalP"/>
    </source>
</evidence>
<evidence type="ECO:0000313" key="3">
    <source>
        <dbReference type="Proteomes" id="UP000020077"/>
    </source>
</evidence>
<dbReference type="Proteomes" id="UP000020077">
    <property type="component" value="Unassembled WGS sequence"/>
</dbReference>
<name>A0A080LX71_9PROT</name>
<accession>A0A080LX71</accession>
<evidence type="ECO:0008006" key="4">
    <source>
        <dbReference type="Google" id="ProtNLM"/>
    </source>
</evidence>
<gene>
    <name evidence="2" type="ORF">AW09_001316</name>
</gene>
<reference evidence="2 3" key="1">
    <citation type="submission" date="2014-02" db="EMBL/GenBank/DDBJ databases">
        <title>Expanding our view of genomic diversity in Candidatus Accumulibacter clades.</title>
        <authorList>
            <person name="Skennerton C.T."/>
            <person name="Barr J.J."/>
            <person name="Slater F.R."/>
            <person name="Bond P.L."/>
            <person name="Tyson G.W."/>
        </authorList>
    </citation>
    <scope>NUCLEOTIDE SEQUENCE [LARGE SCALE GENOMIC DNA]</scope>
    <source>
        <strain evidence="3">BA-91</strain>
    </source>
</reference>
<protein>
    <recommendedName>
        <fullName evidence="4">DUF1175 family protein</fullName>
    </recommendedName>
</protein>
<organism evidence="2 3">
    <name type="scientific">Candidatus Accumulibacter phosphatis</name>
    <dbReference type="NCBI Taxonomy" id="327160"/>
    <lineage>
        <taxon>Bacteria</taxon>
        <taxon>Pseudomonadati</taxon>
        <taxon>Pseudomonadota</taxon>
        <taxon>Betaproteobacteria</taxon>
        <taxon>Candidatus Accumulibacter</taxon>
    </lineage>
</organism>
<proteinExistence type="predicted"/>
<comment type="caution">
    <text evidence="2">The sequence shown here is derived from an EMBL/GenBank/DDBJ whole genome shotgun (WGS) entry which is preliminary data.</text>
</comment>
<dbReference type="InterPro" id="IPR009558">
    <property type="entry name" value="DUF1175"/>
</dbReference>
<dbReference type="EMBL" id="JDVG02000224">
    <property type="protein sequence ID" value="KFB73437.1"/>
    <property type="molecule type" value="Genomic_DNA"/>
</dbReference>
<feature type="chain" id="PRO_5001750668" description="DUF1175 family protein" evidence="1">
    <location>
        <begin position="26"/>
        <end position="240"/>
    </location>
</feature>
<sequence>MMKRRGFLGALGCLSLSAVWRPATALDAGHPTPFAGALLDGVQSDRCRAWMSFIAADQIRRGPSPRWFHRDCAGLARFAVAEALRPHDLRWRRANGFSGRLPPEVELRPEQASLLNGWTTLTGDQQAFVTALALIQKNSRWLGRESAMARPGDLLFFDQGDDQHLMIWMGSWIAYHTGQPPAATPEQGSGRRRPAAETVYDHGLRAVTPAQLLQWKDTRWRPRDDNPNFAGYYRLAFLSR</sequence>
<dbReference type="Pfam" id="PF06672">
    <property type="entry name" value="DUF1175"/>
    <property type="match status" value="1"/>
</dbReference>